<organism evidence="8 9">
    <name type="scientific">Aegilops tauschii subsp. strangulata</name>
    <name type="common">Goatgrass</name>
    <dbReference type="NCBI Taxonomy" id="200361"/>
    <lineage>
        <taxon>Eukaryota</taxon>
        <taxon>Viridiplantae</taxon>
        <taxon>Streptophyta</taxon>
        <taxon>Embryophyta</taxon>
        <taxon>Tracheophyta</taxon>
        <taxon>Spermatophyta</taxon>
        <taxon>Magnoliopsida</taxon>
        <taxon>Liliopsida</taxon>
        <taxon>Poales</taxon>
        <taxon>Poaceae</taxon>
        <taxon>BOP clade</taxon>
        <taxon>Pooideae</taxon>
        <taxon>Triticodae</taxon>
        <taxon>Triticeae</taxon>
        <taxon>Triticinae</taxon>
        <taxon>Aegilops</taxon>
    </lineage>
</organism>
<dbReference type="SUPFAM" id="SSF52279">
    <property type="entry name" value="Beta-D-glucan exohydrolase, C-terminal domain"/>
    <property type="match status" value="1"/>
</dbReference>
<evidence type="ECO:0000256" key="6">
    <source>
        <dbReference type="ARBA" id="ARBA00023295"/>
    </source>
</evidence>
<reference evidence="8" key="3">
    <citation type="journal article" date="2017" name="Nature">
        <title>Genome sequence of the progenitor of the wheat D genome Aegilops tauschii.</title>
        <authorList>
            <person name="Luo M.C."/>
            <person name="Gu Y.Q."/>
            <person name="Puiu D."/>
            <person name="Wang H."/>
            <person name="Twardziok S.O."/>
            <person name="Deal K.R."/>
            <person name="Huo N."/>
            <person name="Zhu T."/>
            <person name="Wang L."/>
            <person name="Wang Y."/>
            <person name="McGuire P.E."/>
            <person name="Liu S."/>
            <person name="Long H."/>
            <person name="Ramasamy R.K."/>
            <person name="Rodriguez J.C."/>
            <person name="Van S.L."/>
            <person name="Yuan L."/>
            <person name="Wang Z."/>
            <person name="Xia Z."/>
            <person name="Xiao L."/>
            <person name="Anderson O.D."/>
            <person name="Ouyang S."/>
            <person name="Liang Y."/>
            <person name="Zimin A.V."/>
            <person name="Pertea G."/>
            <person name="Qi P."/>
            <person name="Bennetzen J.L."/>
            <person name="Dai X."/>
            <person name="Dawson M.W."/>
            <person name="Muller H.G."/>
            <person name="Kugler K."/>
            <person name="Rivarola-Duarte L."/>
            <person name="Spannagl M."/>
            <person name="Mayer K.F.X."/>
            <person name="Lu F.H."/>
            <person name="Bevan M.W."/>
            <person name="Leroy P."/>
            <person name="Li P."/>
            <person name="You F.M."/>
            <person name="Sun Q."/>
            <person name="Liu Z."/>
            <person name="Lyons E."/>
            <person name="Wicker T."/>
            <person name="Salzberg S.L."/>
            <person name="Devos K.M."/>
            <person name="Dvorak J."/>
        </authorList>
    </citation>
    <scope>NUCLEOTIDE SEQUENCE [LARGE SCALE GENOMIC DNA]</scope>
    <source>
        <strain evidence="8">cv. AL8/78</strain>
    </source>
</reference>
<comment type="similarity">
    <text evidence="2">Belongs to the glycosyl hydrolase 3 family.</text>
</comment>
<reference evidence="8" key="4">
    <citation type="submission" date="2019-03" db="UniProtKB">
        <authorList>
            <consortium name="EnsemblPlants"/>
        </authorList>
    </citation>
    <scope>IDENTIFICATION</scope>
</reference>
<dbReference type="PANTHER" id="PTHR30620:SF16">
    <property type="entry name" value="LYSOSOMAL BETA GLUCOSIDASE"/>
    <property type="match status" value="1"/>
</dbReference>
<proteinExistence type="inferred from homology"/>
<dbReference type="Proteomes" id="UP000015105">
    <property type="component" value="Chromosome 3D"/>
</dbReference>
<dbReference type="InterPro" id="IPR036962">
    <property type="entry name" value="Glyco_hydro_3_N_sf"/>
</dbReference>
<keyword evidence="4" id="KW-0732">Signal</keyword>
<evidence type="ECO:0000256" key="2">
    <source>
        <dbReference type="ARBA" id="ARBA00005336"/>
    </source>
</evidence>
<dbReference type="EC" id="3.2.1.21" evidence="3"/>
<evidence type="ECO:0000313" key="9">
    <source>
        <dbReference type="Proteomes" id="UP000015105"/>
    </source>
</evidence>
<dbReference type="PANTHER" id="PTHR30620">
    <property type="entry name" value="PERIPLASMIC BETA-GLUCOSIDASE-RELATED"/>
    <property type="match status" value="1"/>
</dbReference>
<feature type="domain" description="Glycoside hydrolase family 3 N-terminal" evidence="7">
    <location>
        <begin position="19"/>
        <end position="173"/>
    </location>
</feature>
<keyword evidence="5" id="KW-0378">Hydrolase</keyword>
<name>A0A453FM35_AEGTS</name>
<evidence type="ECO:0000256" key="1">
    <source>
        <dbReference type="ARBA" id="ARBA00000448"/>
    </source>
</evidence>
<dbReference type="Gene3D" id="3.40.50.1700">
    <property type="entry name" value="Glycoside hydrolase family 3 C-terminal domain"/>
    <property type="match status" value="1"/>
</dbReference>
<dbReference type="EnsemblPlants" id="AET3Gv20719900.16">
    <property type="protein sequence ID" value="AET3Gv20719900.16"/>
    <property type="gene ID" value="AET3Gv20719900"/>
</dbReference>
<protein>
    <recommendedName>
        <fullName evidence="3">beta-glucosidase</fullName>
        <ecNumber evidence="3">3.2.1.21</ecNumber>
    </recommendedName>
</protein>
<dbReference type="Pfam" id="PF00933">
    <property type="entry name" value="Glyco_hydro_3"/>
    <property type="match status" value="1"/>
</dbReference>
<reference evidence="8" key="5">
    <citation type="journal article" date="2021" name="G3 (Bethesda)">
        <title>Aegilops tauschii genome assembly Aet v5.0 features greater sequence contiguity and improved annotation.</title>
        <authorList>
            <person name="Wang L."/>
            <person name="Zhu T."/>
            <person name="Rodriguez J.C."/>
            <person name="Deal K.R."/>
            <person name="Dubcovsky J."/>
            <person name="McGuire P.E."/>
            <person name="Lux T."/>
            <person name="Spannagl M."/>
            <person name="Mayer K.F.X."/>
            <person name="Baldrich P."/>
            <person name="Meyers B.C."/>
            <person name="Huo N."/>
            <person name="Gu Y.Q."/>
            <person name="Zhou H."/>
            <person name="Devos K.M."/>
            <person name="Bennetzen J.L."/>
            <person name="Unver T."/>
            <person name="Budak H."/>
            <person name="Gulick P.J."/>
            <person name="Galiba G."/>
            <person name="Kalapos B."/>
            <person name="Nelson D.R."/>
            <person name="Li P."/>
            <person name="You F.M."/>
            <person name="Luo M.C."/>
            <person name="Dvorak J."/>
        </authorList>
    </citation>
    <scope>NUCLEOTIDE SEQUENCE [LARGE SCALE GENOMIC DNA]</scope>
    <source>
        <strain evidence="8">cv. AL8/78</strain>
    </source>
</reference>
<sequence length="268" mass="29381">MSCSLNAFYLMYQLMDSNRNKVAACAKHFVGDGGTHNGINENNTIIDEHGLLGIHMPPYYDSIIKGVATVMVSYSSVNGEKMHANHDLVTGYLKSKLHFRGFVISDWLGIDRITSPAGANYTYSVQAGVNAGIDMVMVPFNYTEFIEDATSLVNKRIISMSRIDDAVSRILRVKFTMGLFENPLADLSFADQLGKKEHRELAREAVRKSLVLLKNGNTPNQQFLPLPKKASKILVAGSHASNLGYQCGGWSIQWMGGSGDITAGTTIL</sequence>
<dbReference type="FunFam" id="3.20.20.300:FF:000056">
    <property type="match status" value="1"/>
</dbReference>
<dbReference type="SUPFAM" id="SSF51445">
    <property type="entry name" value="(Trans)glycosidases"/>
    <property type="match status" value="1"/>
</dbReference>
<evidence type="ECO:0000256" key="4">
    <source>
        <dbReference type="ARBA" id="ARBA00022729"/>
    </source>
</evidence>
<reference evidence="9" key="2">
    <citation type="journal article" date="2017" name="Nat. Plants">
        <title>The Aegilops tauschii genome reveals multiple impacts of transposons.</title>
        <authorList>
            <person name="Zhao G."/>
            <person name="Zou C."/>
            <person name="Li K."/>
            <person name="Wang K."/>
            <person name="Li T."/>
            <person name="Gao L."/>
            <person name="Zhang X."/>
            <person name="Wang H."/>
            <person name="Yang Z."/>
            <person name="Liu X."/>
            <person name="Jiang W."/>
            <person name="Mao L."/>
            <person name="Kong X."/>
            <person name="Jiao Y."/>
            <person name="Jia J."/>
        </authorList>
    </citation>
    <scope>NUCLEOTIDE SEQUENCE [LARGE SCALE GENOMIC DNA]</scope>
    <source>
        <strain evidence="9">cv. AL8/78</strain>
    </source>
</reference>
<dbReference type="Gramene" id="AET3Gv20719900.16">
    <property type="protein sequence ID" value="AET3Gv20719900.16"/>
    <property type="gene ID" value="AET3Gv20719900"/>
</dbReference>
<dbReference type="GO" id="GO:0008422">
    <property type="term" value="F:beta-glucosidase activity"/>
    <property type="evidence" value="ECO:0007669"/>
    <property type="project" value="UniProtKB-EC"/>
</dbReference>
<evidence type="ECO:0000313" key="8">
    <source>
        <dbReference type="EnsemblPlants" id="AET3Gv20719900.16"/>
    </source>
</evidence>
<dbReference type="InterPro" id="IPR051915">
    <property type="entry name" value="Cellulose_Degrad_GH3"/>
</dbReference>
<keyword evidence="9" id="KW-1185">Reference proteome</keyword>
<dbReference type="InterPro" id="IPR036881">
    <property type="entry name" value="Glyco_hydro_3_C_sf"/>
</dbReference>
<keyword evidence="6" id="KW-0326">Glycosidase</keyword>
<dbReference type="AlphaFoldDB" id="A0A453FM35"/>
<dbReference type="PRINTS" id="PR00133">
    <property type="entry name" value="GLHYDRLASE3"/>
</dbReference>
<accession>A0A453FM35</accession>
<dbReference type="InterPro" id="IPR017853">
    <property type="entry name" value="GH"/>
</dbReference>
<evidence type="ECO:0000259" key="7">
    <source>
        <dbReference type="Pfam" id="PF00933"/>
    </source>
</evidence>
<dbReference type="GO" id="GO:0009251">
    <property type="term" value="P:glucan catabolic process"/>
    <property type="evidence" value="ECO:0007669"/>
    <property type="project" value="TreeGrafter"/>
</dbReference>
<comment type="catalytic activity">
    <reaction evidence="1">
        <text>Hydrolysis of terminal, non-reducing beta-D-glucosyl residues with release of beta-D-glucose.</text>
        <dbReference type="EC" id="3.2.1.21"/>
    </reaction>
</comment>
<evidence type="ECO:0000256" key="5">
    <source>
        <dbReference type="ARBA" id="ARBA00022801"/>
    </source>
</evidence>
<evidence type="ECO:0000256" key="3">
    <source>
        <dbReference type="ARBA" id="ARBA00012744"/>
    </source>
</evidence>
<dbReference type="InterPro" id="IPR001764">
    <property type="entry name" value="Glyco_hydro_3_N"/>
</dbReference>
<dbReference type="Gene3D" id="3.20.20.300">
    <property type="entry name" value="Glycoside hydrolase, family 3, N-terminal domain"/>
    <property type="match status" value="1"/>
</dbReference>
<reference evidence="9" key="1">
    <citation type="journal article" date="2014" name="Science">
        <title>Ancient hybridizations among the ancestral genomes of bread wheat.</title>
        <authorList>
            <consortium name="International Wheat Genome Sequencing Consortium,"/>
            <person name="Marcussen T."/>
            <person name="Sandve S.R."/>
            <person name="Heier L."/>
            <person name="Spannagl M."/>
            <person name="Pfeifer M."/>
            <person name="Jakobsen K.S."/>
            <person name="Wulff B.B."/>
            <person name="Steuernagel B."/>
            <person name="Mayer K.F."/>
            <person name="Olsen O.A."/>
        </authorList>
    </citation>
    <scope>NUCLEOTIDE SEQUENCE [LARGE SCALE GENOMIC DNA]</scope>
    <source>
        <strain evidence="9">cv. AL8/78</strain>
    </source>
</reference>